<dbReference type="PROSITE" id="PS51379">
    <property type="entry name" value="4FE4S_FER_2"/>
    <property type="match status" value="2"/>
</dbReference>
<evidence type="ECO:0000256" key="4">
    <source>
        <dbReference type="ARBA" id="ARBA00022723"/>
    </source>
</evidence>
<evidence type="ECO:0000313" key="13">
    <source>
        <dbReference type="Proteomes" id="UP000274762"/>
    </source>
</evidence>
<sequence length="514" mass="54364">MPHVVTQACCADASCVYACPVNCIHPTPDEPDFLTSEMLYIDPATCVDCGACVSACPVGAIVPGNRIEPAHERYPAINADHYSDAATPAVRFPVDPGLRLPLAPISKPKPMASPGGEPVRVAIVGSGPSAMYAADELLRYPNVSVTIHERLDKPFGLARYGVAPDHLSTRKVMALFDEIARDDRLDILLGSELGRDITLDELQRDNHAVIYAGGAGTDRRLQVPGADLPGVASATEFVGWYNGHPDFADRRFDLSSRRVVIIGNGNVALDVARILATDPQRLAPTSISRTALEALRSSKVEEIVVAARRGPDGAAFTLPELIGLADGGVDVTLDPGALDAVNATAPTDPTAAAKLQLLAELAGRPRRTGPSIRLAFLRSPERFECDAAGMLDGVTFGINRLDSQRGGIEPTGQVETVAAGVVLTSIGYRGVEVPGLPFDPVRGVIPNEQGRVVASAGPIPGLYVTGWIKRGPSGFIGTNKSDSAETVARLREDLEAGRLVGPAKKSRRKRLSAH</sequence>
<dbReference type="Proteomes" id="UP000274762">
    <property type="component" value="Unassembled WGS sequence"/>
</dbReference>
<accession>A0A495K518</accession>
<evidence type="ECO:0000256" key="3">
    <source>
        <dbReference type="ARBA" id="ARBA00022630"/>
    </source>
</evidence>
<evidence type="ECO:0000256" key="6">
    <source>
        <dbReference type="ARBA" id="ARBA00022857"/>
    </source>
</evidence>
<feature type="domain" description="4Fe-4S ferredoxin-type" evidence="11">
    <location>
        <begin position="37"/>
        <end position="66"/>
    </location>
</feature>
<dbReference type="CDD" id="cd04410">
    <property type="entry name" value="DMSOR_beta-like"/>
    <property type="match status" value="1"/>
</dbReference>
<dbReference type="Gene3D" id="3.50.50.60">
    <property type="entry name" value="FAD/NAD(P)-binding domain"/>
    <property type="match status" value="1"/>
</dbReference>
<dbReference type="SUPFAM" id="SSF51971">
    <property type="entry name" value="Nucleotide-binding domain"/>
    <property type="match status" value="1"/>
</dbReference>
<keyword evidence="4" id="KW-0479">Metal-binding</keyword>
<dbReference type="RefSeq" id="WP_062799924.1">
    <property type="nucleotide sequence ID" value="NZ_CBCRXS010000005.1"/>
</dbReference>
<dbReference type="EMBL" id="RBKV01000001">
    <property type="protein sequence ID" value="RKR96271.1"/>
    <property type="molecule type" value="Genomic_DNA"/>
</dbReference>
<proteinExistence type="predicted"/>
<evidence type="ECO:0000313" key="12">
    <source>
        <dbReference type="EMBL" id="RKR96271.1"/>
    </source>
</evidence>
<name>A0A495K518_WILMA</name>
<dbReference type="AlphaFoldDB" id="A0A495K518"/>
<evidence type="ECO:0000256" key="1">
    <source>
        <dbReference type="ARBA" id="ARBA00001974"/>
    </source>
</evidence>
<dbReference type="GO" id="GO:0046872">
    <property type="term" value="F:metal ion binding"/>
    <property type="evidence" value="ECO:0007669"/>
    <property type="project" value="UniProtKB-KW"/>
</dbReference>
<organism evidence="12 13">
    <name type="scientific">Williamsia marianensis</name>
    <dbReference type="NCBI Taxonomy" id="85044"/>
    <lineage>
        <taxon>Bacteria</taxon>
        <taxon>Bacillati</taxon>
        <taxon>Actinomycetota</taxon>
        <taxon>Actinomycetes</taxon>
        <taxon>Mycobacteriales</taxon>
        <taxon>Nocardiaceae</taxon>
        <taxon>Williamsia</taxon>
    </lineage>
</organism>
<keyword evidence="5" id="KW-0274">FAD</keyword>
<evidence type="ECO:0000256" key="5">
    <source>
        <dbReference type="ARBA" id="ARBA00022827"/>
    </source>
</evidence>
<dbReference type="PANTHER" id="PTHR48467">
    <property type="entry name" value="GLUTAMATE SYNTHASE 1 [NADH], CHLOROPLASTIC-LIKE"/>
    <property type="match status" value="1"/>
</dbReference>
<evidence type="ECO:0000256" key="2">
    <source>
        <dbReference type="ARBA" id="ARBA00013223"/>
    </source>
</evidence>
<dbReference type="EC" id="1.18.1.2" evidence="2"/>
<evidence type="ECO:0000256" key="9">
    <source>
        <dbReference type="ARBA" id="ARBA00023014"/>
    </source>
</evidence>
<evidence type="ECO:0000256" key="8">
    <source>
        <dbReference type="ARBA" id="ARBA00023004"/>
    </source>
</evidence>
<dbReference type="GO" id="GO:0051536">
    <property type="term" value="F:iron-sulfur cluster binding"/>
    <property type="evidence" value="ECO:0007669"/>
    <property type="project" value="UniProtKB-KW"/>
</dbReference>
<keyword evidence="3" id="KW-0285">Flavoprotein</keyword>
<keyword evidence="9" id="KW-0411">Iron-sulfur</keyword>
<comment type="caution">
    <text evidence="12">The sequence shown here is derived from an EMBL/GenBank/DDBJ whole genome shotgun (WGS) entry which is preliminary data.</text>
</comment>
<keyword evidence="8" id="KW-0408">Iron</keyword>
<evidence type="ECO:0000256" key="10">
    <source>
        <dbReference type="ARBA" id="ARBA00047776"/>
    </source>
</evidence>
<keyword evidence="6" id="KW-0521">NADP</keyword>
<dbReference type="GO" id="GO:0004324">
    <property type="term" value="F:ferredoxin-NADP+ reductase activity"/>
    <property type="evidence" value="ECO:0007669"/>
    <property type="project" value="UniProtKB-EC"/>
</dbReference>
<comment type="catalytic activity">
    <reaction evidence="10">
        <text>2 reduced [2Fe-2S]-[ferredoxin] + NADP(+) + H(+) = 2 oxidized [2Fe-2S]-[ferredoxin] + NADPH</text>
        <dbReference type="Rhea" id="RHEA:20125"/>
        <dbReference type="Rhea" id="RHEA-COMP:10000"/>
        <dbReference type="Rhea" id="RHEA-COMP:10001"/>
        <dbReference type="ChEBI" id="CHEBI:15378"/>
        <dbReference type="ChEBI" id="CHEBI:33737"/>
        <dbReference type="ChEBI" id="CHEBI:33738"/>
        <dbReference type="ChEBI" id="CHEBI:57783"/>
        <dbReference type="ChEBI" id="CHEBI:58349"/>
        <dbReference type="EC" id="1.18.1.2"/>
    </reaction>
</comment>
<dbReference type="Pfam" id="PF00037">
    <property type="entry name" value="Fer4"/>
    <property type="match status" value="1"/>
</dbReference>
<keyword evidence="7" id="KW-0560">Oxidoreductase</keyword>
<evidence type="ECO:0000259" key="11">
    <source>
        <dbReference type="PROSITE" id="PS51379"/>
    </source>
</evidence>
<dbReference type="InterPro" id="IPR017896">
    <property type="entry name" value="4Fe4S_Fe-S-bd"/>
</dbReference>
<dbReference type="Pfam" id="PF07992">
    <property type="entry name" value="Pyr_redox_2"/>
    <property type="match status" value="1"/>
</dbReference>
<dbReference type="Gene3D" id="3.40.50.720">
    <property type="entry name" value="NAD(P)-binding Rossmann-like Domain"/>
    <property type="match status" value="1"/>
</dbReference>
<protein>
    <recommendedName>
        <fullName evidence="2">ferredoxin--NADP(+) reductase</fullName>
        <ecNumber evidence="2">1.18.1.2</ecNumber>
    </recommendedName>
</protein>
<dbReference type="InterPro" id="IPR017900">
    <property type="entry name" value="4Fe4S_Fe_S_CS"/>
</dbReference>
<dbReference type="PRINTS" id="PR00419">
    <property type="entry name" value="ADXRDTASE"/>
</dbReference>
<dbReference type="PROSITE" id="PS00198">
    <property type="entry name" value="4FE4S_FER_1"/>
    <property type="match status" value="1"/>
</dbReference>
<dbReference type="InterPro" id="IPR023753">
    <property type="entry name" value="FAD/NAD-binding_dom"/>
</dbReference>
<feature type="domain" description="4Fe-4S ferredoxin-type" evidence="11">
    <location>
        <begin position="1"/>
        <end position="29"/>
    </location>
</feature>
<dbReference type="InterPro" id="IPR036188">
    <property type="entry name" value="FAD/NAD-bd_sf"/>
</dbReference>
<dbReference type="Gene3D" id="3.30.70.20">
    <property type="match status" value="1"/>
</dbReference>
<dbReference type="SUPFAM" id="SSF54862">
    <property type="entry name" value="4Fe-4S ferredoxins"/>
    <property type="match status" value="1"/>
</dbReference>
<dbReference type="PANTHER" id="PTHR48467:SF1">
    <property type="entry name" value="GLUTAMATE SYNTHASE 1 [NADH], CHLOROPLASTIC-LIKE"/>
    <property type="match status" value="1"/>
</dbReference>
<dbReference type="OrthoDB" id="289202at2"/>
<gene>
    <name evidence="12" type="ORF">DFJ75_3114</name>
</gene>
<evidence type="ECO:0000256" key="7">
    <source>
        <dbReference type="ARBA" id="ARBA00023002"/>
    </source>
</evidence>
<dbReference type="InterPro" id="IPR055275">
    <property type="entry name" value="Ferredox_Rdtase"/>
</dbReference>
<comment type="cofactor">
    <cofactor evidence="1">
        <name>FAD</name>
        <dbReference type="ChEBI" id="CHEBI:57692"/>
    </cofactor>
</comment>
<reference evidence="12 13" key="1">
    <citation type="submission" date="2018-10" db="EMBL/GenBank/DDBJ databases">
        <title>Sequencing the genomes of 1000 actinobacteria strains.</title>
        <authorList>
            <person name="Klenk H.-P."/>
        </authorList>
    </citation>
    <scope>NUCLEOTIDE SEQUENCE [LARGE SCALE GENOMIC DNA]</scope>
    <source>
        <strain evidence="12 13">DSM 44343</strain>
    </source>
</reference>